<evidence type="ECO:0000256" key="5">
    <source>
        <dbReference type="PIRNR" id="PIRNR032184"/>
    </source>
</evidence>
<feature type="domain" description="ATPase V1 complex subunit H C-terminal" evidence="6">
    <location>
        <begin position="317"/>
        <end position="432"/>
    </location>
</feature>
<name>A0A177WZA4_BATDL</name>
<dbReference type="Proteomes" id="UP000077115">
    <property type="component" value="Unassembled WGS sequence"/>
</dbReference>
<evidence type="ECO:0000313" key="7">
    <source>
        <dbReference type="EMBL" id="OAJ45286.1"/>
    </source>
</evidence>
<evidence type="ECO:0000313" key="8">
    <source>
        <dbReference type="Proteomes" id="UP000077115"/>
    </source>
</evidence>
<dbReference type="PANTHER" id="PTHR10698:SF0">
    <property type="entry name" value="V-TYPE PROTON ATPASE SUBUNIT H"/>
    <property type="match status" value="1"/>
</dbReference>
<evidence type="ECO:0000256" key="3">
    <source>
        <dbReference type="ARBA" id="ARBA00022781"/>
    </source>
</evidence>
<dbReference type="InterPro" id="IPR011987">
    <property type="entry name" value="ATPase_V1-cplx_hsu_C"/>
</dbReference>
<comment type="similarity">
    <text evidence="1 5">Belongs to the V-ATPase H subunit family.</text>
</comment>
<evidence type="ECO:0000256" key="4">
    <source>
        <dbReference type="ARBA" id="ARBA00023065"/>
    </source>
</evidence>
<accession>A0A177WZA4</accession>
<gene>
    <name evidence="7" type="ORF">BDEG_28436</name>
</gene>
<comment type="function">
    <text evidence="5">Subunit of the V1 complex of vacuolar(H+)-ATPase (V-ATPase), a multisubunit enzyme composed of a peripheral complex (V1) that hydrolyzes ATP and a membrane integral complex (V0) that translocates protons. V-ATPase is responsible for acidifying and maintaining the pH of intracellular compartments.</text>
</comment>
<dbReference type="InterPro" id="IPR016024">
    <property type="entry name" value="ARM-type_fold"/>
</dbReference>
<reference evidence="7 8" key="1">
    <citation type="submission" date="2006-10" db="EMBL/GenBank/DDBJ databases">
        <title>The Genome Sequence of Batrachochytrium dendrobatidis JEL423.</title>
        <authorList>
            <consortium name="The Broad Institute Genome Sequencing Platform"/>
            <person name="Birren B."/>
            <person name="Lander E."/>
            <person name="Galagan J."/>
            <person name="Cuomo C."/>
            <person name="Devon K."/>
            <person name="Jaffe D."/>
            <person name="Butler J."/>
            <person name="Alvarez P."/>
            <person name="Gnerre S."/>
            <person name="Grabherr M."/>
            <person name="Kleber M."/>
            <person name="Mauceli E."/>
            <person name="Brockman W."/>
            <person name="Young S."/>
            <person name="LaButti K."/>
            <person name="Sykes S."/>
            <person name="DeCaprio D."/>
            <person name="Crawford M."/>
            <person name="Koehrsen M."/>
            <person name="Engels R."/>
            <person name="Montgomery P."/>
            <person name="Pearson M."/>
            <person name="Howarth C."/>
            <person name="Larson L."/>
            <person name="White J."/>
            <person name="O'Leary S."/>
            <person name="Kodira C."/>
            <person name="Zeng Q."/>
            <person name="Yandava C."/>
            <person name="Alvarado L."/>
            <person name="Longcore J."/>
            <person name="James T."/>
        </authorList>
    </citation>
    <scope>NUCLEOTIDE SEQUENCE [LARGE SCALE GENOMIC DNA]</scope>
    <source>
        <strain evidence="7 8">JEL423</strain>
    </source>
</reference>
<sequence>MTEDSPIVVATHNDYLVGLTNDIRSRTIPWEGYQRAGLITETELSQIRQFEKSPSAALNQAGDDYFNLFMTLLGKLVRADTLQSIIVLLGDVLRESPSYTQLFFKDGKKPFVVLFRLLKKDDEFVQLKSMSLSTQLVLKYAETHAPIDITDLLNWILFNLTNSNANIVDHASQFLQELLSVEEYRQAFYDLPGAMESLVSAMQKTPITAQLQYQLVYCIWLMTFIEKIAKEIQNKYKIFHILADMSRAAIKEKVVRVVVSTFRNLINKAPDENIMAMLGTKILGLCETLATRKYSDSEINDDLRFIVEELTQNVASLTTFDEYASEVRSGRLEWSPPHLSEQFWKTNAVRLLESDCELVKILASVLATSKDHDMLAIAAHDIGQFAKYCSTGKRIIQELGAKTQVMELMSNENADVRYQALLAVQKFMANAWEA</sequence>
<dbReference type="PIRSF" id="PIRSF032184">
    <property type="entry name" value="ATPase_V1_H"/>
    <property type="match status" value="1"/>
</dbReference>
<dbReference type="Gene3D" id="1.25.40.150">
    <property type="entry name" value="V-type ATPase, subunit H, C-terminal domain"/>
    <property type="match status" value="1"/>
</dbReference>
<dbReference type="GO" id="GO:0046961">
    <property type="term" value="F:proton-transporting ATPase activity, rotational mechanism"/>
    <property type="evidence" value="ECO:0007669"/>
    <property type="project" value="UniProtKB-UniRule"/>
</dbReference>
<dbReference type="FunFam" id="1.25.10.10:FF:000067">
    <property type="entry name" value="V-type proton ATPase subunit H"/>
    <property type="match status" value="1"/>
</dbReference>
<evidence type="ECO:0000256" key="2">
    <source>
        <dbReference type="ARBA" id="ARBA00022448"/>
    </source>
</evidence>
<evidence type="ECO:0000259" key="6">
    <source>
        <dbReference type="Pfam" id="PF11698"/>
    </source>
</evidence>
<dbReference type="GO" id="GO:0000221">
    <property type="term" value="C:vacuolar proton-transporting V-type ATPase, V1 domain"/>
    <property type="evidence" value="ECO:0007669"/>
    <property type="project" value="UniProtKB-UniRule"/>
</dbReference>
<dbReference type="SUPFAM" id="SSF48371">
    <property type="entry name" value="ARM repeat"/>
    <property type="match status" value="1"/>
</dbReference>
<organism evidence="7 8">
    <name type="scientific">Batrachochytrium dendrobatidis (strain JEL423)</name>
    <dbReference type="NCBI Taxonomy" id="403673"/>
    <lineage>
        <taxon>Eukaryota</taxon>
        <taxon>Fungi</taxon>
        <taxon>Fungi incertae sedis</taxon>
        <taxon>Chytridiomycota</taxon>
        <taxon>Chytridiomycota incertae sedis</taxon>
        <taxon>Chytridiomycetes</taxon>
        <taxon>Rhizophydiales</taxon>
        <taxon>Rhizophydiales incertae sedis</taxon>
        <taxon>Batrachochytrium</taxon>
    </lineage>
</organism>
<reference evidence="7 8" key="2">
    <citation type="submission" date="2016-05" db="EMBL/GenBank/DDBJ databases">
        <title>Lineage-specific infection strategies underlie the spectrum of fungal disease in amphibians.</title>
        <authorList>
            <person name="Cuomo C.A."/>
            <person name="Farrer R.A."/>
            <person name="James T."/>
            <person name="Longcore J."/>
            <person name="Birren B."/>
        </authorList>
    </citation>
    <scope>NUCLEOTIDE SEQUENCE [LARGE SCALE GENOMIC DNA]</scope>
    <source>
        <strain evidence="7 8">JEL423</strain>
    </source>
</reference>
<dbReference type="InterPro" id="IPR038497">
    <property type="entry name" value="ATPase_V1-cplx_hsu_C_sf"/>
</dbReference>
<dbReference type="Gene3D" id="1.25.10.10">
    <property type="entry name" value="Leucine-rich Repeat Variant"/>
    <property type="match status" value="1"/>
</dbReference>
<dbReference type="InterPro" id="IPR011989">
    <property type="entry name" value="ARM-like"/>
</dbReference>
<proteinExistence type="inferred from homology"/>
<dbReference type="AlphaFoldDB" id="A0A177WZA4"/>
<keyword evidence="4 5" id="KW-0406">Ion transport</keyword>
<dbReference type="Pfam" id="PF11698">
    <property type="entry name" value="V-ATPase_H_C"/>
    <property type="match status" value="1"/>
</dbReference>
<dbReference type="STRING" id="403673.A0A177WZA4"/>
<dbReference type="Pfam" id="PF03224">
    <property type="entry name" value="V-ATPase_H_N"/>
    <property type="match status" value="1"/>
</dbReference>
<dbReference type="OrthoDB" id="10263554at2759"/>
<dbReference type="PANTHER" id="PTHR10698">
    <property type="entry name" value="V-TYPE PROTON ATPASE SUBUNIT H"/>
    <property type="match status" value="1"/>
</dbReference>
<dbReference type="EMBL" id="DS022315">
    <property type="protein sequence ID" value="OAJ45286.1"/>
    <property type="molecule type" value="Genomic_DNA"/>
</dbReference>
<evidence type="ECO:0000256" key="1">
    <source>
        <dbReference type="ARBA" id="ARBA00008613"/>
    </source>
</evidence>
<keyword evidence="2 5" id="KW-0813">Transport</keyword>
<dbReference type="eggNOG" id="KOG2759">
    <property type="taxonomic scope" value="Eukaryota"/>
</dbReference>
<comment type="subunit">
    <text evidence="5">V-ATPase is a heteromultimeric enzyme made up of two complexes: the ATP-hydrolytic V1 complex and the proton translocation V0 complex.</text>
</comment>
<dbReference type="InterPro" id="IPR004908">
    <property type="entry name" value="ATPase_V1-cplx_hsu"/>
</dbReference>
<dbReference type="VEuPathDB" id="FungiDB:BDEG_28436"/>
<protein>
    <recommendedName>
        <fullName evidence="5">V-type proton ATPase subunit H</fullName>
    </recommendedName>
</protein>
<dbReference type="GO" id="GO:0000329">
    <property type="term" value="C:fungal-type vacuole membrane"/>
    <property type="evidence" value="ECO:0007669"/>
    <property type="project" value="TreeGrafter"/>
</dbReference>
<keyword evidence="3 5" id="KW-0375">Hydrogen ion transport</keyword>